<reference evidence="1 2" key="1">
    <citation type="submission" date="2014-04" db="EMBL/GenBank/DDBJ databases">
        <title>Evolutionary Origins and Diversification of the Mycorrhizal Mutualists.</title>
        <authorList>
            <consortium name="DOE Joint Genome Institute"/>
            <consortium name="Mycorrhizal Genomics Consortium"/>
            <person name="Kohler A."/>
            <person name="Kuo A."/>
            <person name="Nagy L.G."/>
            <person name="Floudas D."/>
            <person name="Copeland A."/>
            <person name="Barry K.W."/>
            <person name="Cichocki N."/>
            <person name="Veneault-Fourrey C."/>
            <person name="LaButti K."/>
            <person name="Lindquist E.A."/>
            <person name="Lipzen A."/>
            <person name="Lundell T."/>
            <person name="Morin E."/>
            <person name="Murat C."/>
            <person name="Riley R."/>
            <person name="Ohm R."/>
            <person name="Sun H."/>
            <person name="Tunlid A."/>
            <person name="Henrissat B."/>
            <person name="Grigoriev I.V."/>
            <person name="Hibbett D.S."/>
            <person name="Martin F."/>
        </authorList>
    </citation>
    <scope>NUCLEOTIDE SEQUENCE [LARGE SCALE GENOMIC DNA]</scope>
    <source>
        <strain evidence="1 2">Koide BX008</strain>
    </source>
</reference>
<gene>
    <name evidence="1" type="ORF">M378DRAFT_10847</name>
</gene>
<evidence type="ECO:0000313" key="1">
    <source>
        <dbReference type="EMBL" id="KIL65486.1"/>
    </source>
</evidence>
<name>A0A0C2X857_AMAMK</name>
<dbReference type="HOGENOM" id="CLU_2670564_0_0_1"/>
<dbReference type="EMBL" id="KN818242">
    <property type="protein sequence ID" value="KIL65486.1"/>
    <property type="molecule type" value="Genomic_DNA"/>
</dbReference>
<accession>A0A0C2X857</accession>
<dbReference type="Proteomes" id="UP000054549">
    <property type="component" value="Unassembled WGS sequence"/>
</dbReference>
<proteinExistence type="predicted"/>
<protein>
    <submittedName>
        <fullName evidence="1">Uncharacterized protein</fullName>
    </submittedName>
</protein>
<keyword evidence="2" id="KW-1185">Reference proteome</keyword>
<dbReference type="InParanoid" id="A0A0C2X857"/>
<organism evidence="1 2">
    <name type="scientific">Amanita muscaria (strain Koide BX008)</name>
    <dbReference type="NCBI Taxonomy" id="946122"/>
    <lineage>
        <taxon>Eukaryota</taxon>
        <taxon>Fungi</taxon>
        <taxon>Dikarya</taxon>
        <taxon>Basidiomycota</taxon>
        <taxon>Agaricomycotina</taxon>
        <taxon>Agaricomycetes</taxon>
        <taxon>Agaricomycetidae</taxon>
        <taxon>Agaricales</taxon>
        <taxon>Pluteineae</taxon>
        <taxon>Amanitaceae</taxon>
        <taxon>Amanita</taxon>
    </lineage>
</organism>
<dbReference type="AlphaFoldDB" id="A0A0C2X857"/>
<sequence>MHKEGKLETEAILVFQSIRFSLTGTTYHFRTIEMRRAENPEAELILTFQPRLIYRNLICDHIATLAASPRMNDDE</sequence>
<evidence type="ECO:0000313" key="2">
    <source>
        <dbReference type="Proteomes" id="UP000054549"/>
    </source>
</evidence>